<reference evidence="3 4" key="1">
    <citation type="journal article" date="2019" name="Emerg. Microbes Infect.">
        <title>Comprehensive subspecies identification of 175 nontuberculous mycobacteria species based on 7547 genomic profiles.</title>
        <authorList>
            <person name="Matsumoto Y."/>
            <person name="Kinjo T."/>
            <person name="Motooka D."/>
            <person name="Nabeya D."/>
            <person name="Jung N."/>
            <person name="Uechi K."/>
            <person name="Horii T."/>
            <person name="Iida T."/>
            <person name="Fujita J."/>
            <person name="Nakamura S."/>
        </authorList>
    </citation>
    <scope>NUCLEOTIDE SEQUENCE [LARGE SCALE GENOMIC DNA]</scope>
    <source>
        <strain evidence="3 4">JCM 13574</strain>
    </source>
</reference>
<dbReference type="EMBL" id="AP022610">
    <property type="protein sequence ID" value="BBZ25979.1"/>
    <property type="molecule type" value="Genomic_DNA"/>
</dbReference>
<dbReference type="AlphaFoldDB" id="A0A7I7X808"/>
<feature type="region of interest" description="Disordered" evidence="1">
    <location>
        <begin position="175"/>
        <end position="194"/>
    </location>
</feature>
<organism evidence="3 4">
    <name type="scientific">Mycolicibacterium madagascariense</name>
    <dbReference type="NCBI Taxonomy" id="212765"/>
    <lineage>
        <taxon>Bacteria</taxon>
        <taxon>Bacillati</taxon>
        <taxon>Actinomycetota</taxon>
        <taxon>Actinomycetes</taxon>
        <taxon>Mycobacteriales</taxon>
        <taxon>Mycobacteriaceae</taxon>
        <taxon>Mycolicibacterium</taxon>
    </lineage>
</organism>
<dbReference type="Proteomes" id="UP000466517">
    <property type="component" value="Chromosome"/>
</dbReference>
<keyword evidence="4" id="KW-1185">Reference proteome</keyword>
<evidence type="ECO:0000256" key="2">
    <source>
        <dbReference type="SAM" id="Phobius"/>
    </source>
</evidence>
<evidence type="ECO:0000313" key="3">
    <source>
        <dbReference type="EMBL" id="BBZ25979.1"/>
    </source>
</evidence>
<sequence>MPTWVWIVIAVMIVVAAIVLAAALAVGRRKRSQRLRERFGPEYERMVSEADTPGAAEKELLERERRHDDLDIVALPSAARRRYAERWRGVQAAFVDDPTGALVEADRLITAVMRDRGYPVDDFDQRAQDISVDHPTVVENYRAAHAVQRSASGSETEEQRQAFVHYRALFNELLEPPAHETPTPIGESTQEASA</sequence>
<proteinExistence type="predicted"/>
<evidence type="ECO:0008006" key="5">
    <source>
        <dbReference type="Google" id="ProtNLM"/>
    </source>
</evidence>
<gene>
    <name evidence="3" type="ORF">MMAD_02740</name>
</gene>
<accession>A0A7I7X808</accession>
<keyword evidence="2" id="KW-0472">Membrane</keyword>
<dbReference type="RefSeq" id="WP_163731444.1">
    <property type="nucleotide sequence ID" value="NZ_AP022610.1"/>
</dbReference>
<evidence type="ECO:0000256" key="1">
    <source>
        <dbReference type="SAM" id="MobiDB-lite"/>
    </source>
</evidence>
<evidence type="ECO:0000313" key="4">
    <source>
        <dbReference type="Proteomes" id="UP000466517"/>
    </source>
</evidence>
<dbReference type="KEGG" id="mmag:MMAD_02740"/>
<protein>
    <recommendedName>
        <fullName evidence="5">Secreted protein</fullName>
    </recommendedName>
</protein>
<name>A0A7I7X808_9MYCO</name>
<feature type="transmembrane region" description="Helical" evidence="2">
    <location>
        <begin position="6"/>
        <end position="26"/>
    </location>
</feature>
<keyword evidence="2" id="KW-1133">Transmembrane helix</keyword>
<keyword evidence="2" id="KW-0812">Transmembrane</keyword>